<dbReference type="AlphaFoldDB" id="A0A9N9JAS2"/>
<evidence type="ECO:0000313" key="2">
    <source>
        <dbReference type="Proteomes" id="UP000789396"/>
    </source>
</evidence>
<name>A0A9N9JAS2_9GLOM</name>
<dbReference type="Proteomes" id="UP000789396">
    <property type="component" value="Unassembled WGS sequence"/>
</dbReference>
<protein>
    <submittedName>
        <fullName evidence="1">18334_t:CDS:1</fullName>
    </submittedName>
</protein>
<evidence type="ECO:0000313" key="1">
    <source>
        <dbReference type="EMBL" id="CAG8772940.1"/>
    </source>
</evidence>
<gene>
    <name evidence="1" type="ORF">RFULGI_LOCUS15196</name>
</gene>
<feature type="non-terminal residue" evidence="1">
    <location>
        <position position="1"/>
    </location>
</feature>
<keyword evidence="2" id="KW-1185">Reference proteome</keyword>
<accession>A0A9N9JAS2</accession>
<comment type="caution">
    <text evidence="1">The sequence shown here is derived from an EMBL/GenBank/DDBJ whole genome shotgun (WGS) entry which is preliminary data.</text>
</comment>
<feature type="non-terminal residue" evidence="1">
    <location>
        <position position="113"/>
    </location>
</feature>
<sequence length="113" mass="13209">PSSPMVIEDETQLNDSMEVQFRDDKSIQNNLFNEKNEKVHNHKYELSFIESLSKWVLRVCRKCQNFNPAQSGTHKDKPALRHQNAPLVISWDGLPFVDKPLVLENDIREQCEM</sequence>
<organism evidence="1 2">
    <name type="scientific">Racocetra fulgida</name>
    <dbReference type="NCBI Taxonomy" id="60492"/>
    <lineage>
        <taxon>Eukaryota</taxon>
        <taxon>Fungi</taxon>
        <taxon>Fungi incertae sedis</taxon>
        <taxon>Mucoromycota</taxon>
        <taxon>Glomeromycotina</taxon>
        <taxon>Glomeromycetes</taxon>
        <taxon>Diversisporales</taxon>
        <taxon>Gigasporaceae</taxon>
        <taxon>Racocetra</taxon>
    </lineage>
</organism>
<dbReference type="OrthoDB" id="10392375at2759"/>
<proteinExistence type="predicted"/>
<reference evidence="1" key="1">
    <citation type="submission" date="2021-06" db="EMBL/GenBank/DDBJ databases">
        <authorList>
            <person name="Kallberg Y."/>
            <person name="Tangrot J."/>
            <person name="Rosling A."/>
        </authorList>
    </citation>
    <scope>NUCLEOTIDE SEQUENCE</scope>
    <source>
        <strain evidence="1">IN212</strain>
    </source>
</reference>
<dbReference type="EMBL" id="CAJVPZ010047716">
    <property type="protein sequence ID" value="CAG8772940.1"/>
    <property type="molecule type" value="Genomic_DNA"/>
</dbReference>